<reference evidence="2 3" key="1">
    <citation type="submission" date="2017-05" db="EMBL/GenBank/DDBJ databases">
        <title>Genome sequence of Candidatus Fukatsuia symbiotica and Candidatus Hamiltonella defensa from Acyrthosiphon pisum strain 5D.</title>
        <authorList>
            <person name="Patel V.A."/>
            <person name="Chevignon G."/>
            <person name="Russell J.A."/>
            <person name="Oliver K.M."/>
        </authorList>
    </citation>
    <scope>NUCLEOTIDE SEQUENCE [LARGE SCALE GENOMIC DNA]</scope>
    <source>
        <strain evidence="2 3">5D</strain>
    </source>
</reference>
<evidence type="ECO:0000259" key="1">
    <source>
        <dbReference type="PROSITE" id="PS51196"/>
    </source>
</evidence>
<dbReference type="STRING" id="1878942.GCA_900128755_01690"/>
<evidence type="ECO:0000313" key="3">
    <source>
        <dbReference type="Proteomes" id="UP000261875"/>
    </source>
</evidence>
<name>A0A2U8I3J8_9GAMM</name>
<dbReference type="EMBL" id="CP021659">
    <property type="protein sequence ID" value="AWK13691.1"/>
    <property type="molecule type" value="Genomic_DNA"/>
</dbReference>
<gene>
    <name evidence="2" type="ORF">CCS41_03040</name>
</gene>
<dbReference type="PROSITE" id="PS51196">
    <property type="entry name" value="SECA_MOTOR_DEAD"/>
    <property type="match status" value="1"/>
</dbReference>
<evidence type="ECO:0000313" key="2">
    <source>
        <dbReference type="EMBL" id="AWK13691.1"/>
    </source>
</evidence>
<accession>A0A2U8I3J8</accession>
<organism evidence="2 3">
    <name type="scientific">Candidatus Fukatsuia symbiotica</name>
    <dbReference type="NCBI Taxonomy" id="1878942"/>
    <lineage>
        <taxon>Bacteria</taxon>
        <taxon>Pseudomonadati</taxon>
        <taxon>Pseudomonadota</taxon>
        <taxon>Gammaproteobacteria</taxon>
        <taxon>Enterobacterales</taxon>
        <taxon>Yersiniaceae</taxon>
        <taxon>Candidatus Fukatsuia</taxon>
    </lineage>
</organism>
<dbReference type="AlphaFoldDB" id="A0A2U8I3J8"/>
<dbReference type="Proteomes" id="UP000261875">
    <property type="component" value="Chromosome"/>
</dbReference>
<dbReference type="InterPro" id="IPR014018">
    <property type="entry name" value="SecA_motor_DEAD"/>
</dbReference>
<dbReference type="OrthoDB" id="1551210at2"/>
<sequence>MPQLIFNDDSYVKTHQHSAGAASSGTEAIGKSRAGNTTKIHLGVDAYGLPIAFEITGVKLMIVQRHPLFGINSPFRGCGGR</sequence>
<proteinExistence type="predicted"/>
<protein>
    <recommendedName>
        <fullName evidence="1">SecA family profile domain-containing protein</fullName>
    </recommendedName>
</protein>
<feature type="domain" description="SecA family profile" evidence="1">
    <location>
        <begin position="1"/>
        <end position="81"/>
    </location>
</feature>
<dbReference type="KEGG" id="fsm:CCS41_03040"/>
<keyword evidence="3" id="KW-1185">Reference proteome</keyword>